<reference evidence="2" key="1">
    <citation type="journal article" date="2017" name="Gigascience">
        <title>The genome draft of coconut (Cocos nucifera).</title>
        <authorList>
            <person name="Xiao Y."/>
            <person name="Xu P."/>
            <person name="Fan H."/>
            <person name="Baudouin L."/>
            <person name="Xia W."/>
            <person name="Bocs S."/>
            <person name="Xu J."/>
            <person name="Li Q."/>
            <person name="Guo A."/>
            <person name="Zhou L."/>
            <person name="Li J."/>
            <person name="Wu Y."/>
            <person name="Ma Z."/>
            <person name="Armero A."/>
            <person name="Issali A.E."/>
            <person name="Liu N."/>
            <person name="Peng M."/>
            <person name="Yang Y."/>
        </authorList>
    </citation>
    <scope>NUCLEOTIDE SEQUENCE</scope>
    <source>
        <tissue evidence="2">Spear leaf of Hainan Tall coconut</tissue>
    </source>
</reference>
<keyword evidence="3" id="KW-1185">Reference proteome</keyword>
<evidence type="ECO:0000256" key="1">
    <source>
        <dbReference type="SAM" id="SignalP"/>
    </source>
</evidence>
<organism evidence="2 3">
    <name type="scientific">Cocos nucifera</name>
    <name type="common">Coconut palm</name>
    <dbReference type="NCBI Taxonomy" id="13894"/>
    <lineage>
        <taxon>Eukaryota</taxon>
        <taxon>Viridiplantae</taxon>
        <taxon>Streptophyta</taxon>
        <taxon>Embryophyta</taxon>
        <taxon>Tracheophyta</taxon>
        <taxon>Spermatophyta</taxon>
        <taxon>Magnoliopsida</taxon>
        <taxon>Liliopsida</taxon>
        <taxon>Arecaceae</taxon>
        <taxon>Arecoideae</taxon>
        <taxon>Cocoseae</taxon>
        <taxon>Attaleinae</taxon>
        <taxon>Cocos</taxon>
    </lineage>
</organism>
<evidence type="ECO:0000313" key="3">
    <source>
        <dbReference type="Proteomes" id="UP000797356"/>
    </source>
</evidence>
<gene>
    <name evidence="2" type="ORF">COCNU_13G007660</name>
</gene>
<protein>
    <submittedName>
        <fullName evidence="2">Uncharacterized protein</fullName>
    </submittedName>
</protein>
<comment type="caution">
    <text evidence="2">The sequence shown here is derived from an EMBL/GenBank/DDBJ whole genome shotgun (WGS) entry which is preliminary data.</text>
</comment>
<feature type="signal peptide" evidence="1">
    <location>
        <begin position="1"/>
        <end position="31"/>
    </location>
</feature>
<dbReference type="AlphaFoldDB" id="A0A8K0NB49"/>
<accession>A0A8K0NB49</accession>
<evidence type="ECO:0000313" key="2">
    <source>
        <dbReference type="EMBL" id="KAG1366976.1"/>
    </source>
</evidence>
<reference evidence="2" key="2">
    <citation type="submission" date="2019-07" db="EMBL/GenBank/DDBJ databases">
        <authorList>
            <person name="Yang Y."/>
            <person name="Bocs S."/>
            <person name="Baudouin L."/>
        </authorList>
    </citation>
    <scope>NUCLEOTIDE SEQUENCE</scope>
    <source>
        <tissue evidence="2">Spear leaf of Hainan Tall coconut</tissue>
    </source>
</reference>
<keyword evidence="1" id="KW-0732">Signal</keyword>
<sequence length="175" mass="19720">MMLKLGNPLLKMVDLGLKALLDLLCFRLLTAFPLDVGEHLMIRLQQTINVKKEKGEGKSGAERSSNGAIILRIVPRELQASCSGSSFVIHFYKRKRSAISGNTRAKLCEFEKQKIKERSSEVRTDGMVFGMKDEWDMFLGSTSTWGAGSRKVDPGEPQELMQWEVLEDIEIEIKS</sequence>
<dbReference type="Proteomes" id="UP000797356">
    <property type="component" value="Chromosome 13"/>
</dbReference>
<dbReference type="EMBL" id="CM017884">
    <property type="protein sequence ID" value="KAG1366976.1"/>
    <property type="molecule type" value="Genomic_DNA"/>
</dbReference>
<name>A0A8K0NB49_COCNU</name>
<feature type="chain" id="PRO_5035452837" evidence="1">
    <location>
        <begin position="32"/>
        <end position="175"/>
    </location>
</feature>
<proteinExistence type="predicted"/>